<organism evidence="1 2">
    <name type="scientific">Coniosporium uncinatum</name>
    <dbReference type="NCBI Taxonomy" id="93489"/>
    <lineage>
        <taxon>Eukaryota</taxon>
        <taxon>Fungi</taxon>
        <taxon>Dikarya</taxon>
        <taxon>Ascomycota</taxon>
        <taxon>Pezizomycotina</taxon>
        <taxon>Dothideomycetes</taxon>
        <taxon>Dothideomycetes incertae sedis</taxon>
        <taxon>Coniosporium</taxon>
    </lineage>
</organism>
<name>A0ACC3CUW8_9PEZI</name>
<gene>
    <name evidence="1" type="ORF">LTS18_014600</name>
</gene>
<evidence type="ECO:0000313" key="1">
    <source>
        <dbReference type="EMBL" id="KAK3045090.1"/>
    </source>
</evidence>
<dbReference type="Proteomes" id="UP001186974">
    <property type="component" value="Unassembled WGS sequence"/>
</dbReference>
<proteinExistence type="predicted"/>
<comment type="caution">
    <text evidence="1">The sequence shown here is derived from an EMBL/GenBank/DDBJ whole genome shotgun (WGS) entry which is preliminary data.</text>
</comment>
<accession>A0ACC3CUW8</accession>
<dbReference type="EMBL" id="JAWDJW010011038">
    <property type="protein sequence ID" value="KAK3045090.1"/>
    <property type="molecule type" value="Genomic_DNA"/>
</dbReference>
<keyword evidence="2" id="KW-1185">Reference proteome</keyword>
<reference evidence="1" key="1">
    <citation type="submission" date="2024-09" db="EMBL/GenBank/DDBJ databases">
        <title>Black Yeasts Isolated from many extreme environments.</title>
        <authorList>
            <person name="Coleine C."/>
            <person name="Stajich J.E."/>
            <person name="Selbmann L."/>
        </authorList>
    </citation>
    <scope>NUCLEOTIDE SEQUENCE</scope>
    <source>
        <strain evidence="1">CCFEE 5737</strain>
    </source>
</reference>
<protein>
    <submittedName>
        <fullName evidence="1">Uncharacterized protein</fullName>
    </submittedName>
</protein>
<feature type="non-terminal residue" evidence="1">
    <location>
        <position position="1"/>
    </location>
</feature>
<sequence length="97" mass="10041">GGGGGERGLGIQGVDSRADHHRHNNNNNDNDNNGDESQSSLLDDSLRKGSDATTGAPESVVEGSTRDRDPDAPLPLSLNISQEDPRHSLAASLGLGT</sequence>
<evidence type="ECO:0000313" key="2">
    <source>
        <dbReference type="Proteomes" id="UP001186974"/>
    </source>
</evidence>